<keyword evidence="2" id="KW-1133">Transmembrane helix</keyword>
<evidence type="ECO:0000256" key="3">
    <source>
        <dbReference type="SAM" id="SignalP"/>
    </source>
</evidence>
<reference evidence="5" key="2">
    <citation type="submission" date="2019-06" db="EMBL/GenBank/DDBJ databases">
        <title>Co-occurence of chitin degradation, pigmentation and bioactivity in marine Pseudoalteromonas.</title>
        <authorList>
            <person name="Sonnenschein E.C."/>
            <person name="Bech P.K."/>
        </authorList>
    </citation>
    <scope>NUCLEOTIDE SEQUENCE [LARGE SCALE GENOMIC DNA]</scope>
    <source>
        <strain evidence="5">S2676</strain>
    </source>
</reference>
<gene>
    <name evidence="4" type="ORF">CWB99_03010</name>
</gene>
<name>A0A5S3WSB2_9GAMM</name>
<evidence type="ECO:0000256" key="1">
    <source>
        <dbReference type="SAM" id="MobiDB-lite"/>
    </source>
</evidence>
<dbReference type="AlphaFoldDB" id="A0A5S3WSB2"/>
<keyword evidence="2" id="KW-0812">Transmembrane</keyword>
<feature type="region of interest" description="Disordered" evidence="1">
    <location>
        <begin position="204"/>
        <end position="252"/>
    </location>
</feature>
<evidence type="ECO:0000256" key="2">
    <source>
        <dbReference type="SAM" id="Phobius"/>
    </source>
</evidence>
<reference evidence="4 5" key="1">
    <citation type="submission" date="2018-01" db="EMBL/GenBank/DDBJ databases">
        <authorList>
            <person name="Paulsen S."/>
            <person name="Gram L.K."/>
        </authorList>
    </citation>
    <scope>NUCLEOTIDE SEQUENCE [LARGE SCALE GENOMIC DNA]</scope>
    <source>
        <strain evidence="4 5">S2676</strain>
    </source>
</reference>
<feature type="transmembrane region" description="Helical" evidence="2">
    <location>
        <begin position="576"/>
        <end position="596"/>
    </location>
</feature>
<evidence type="ECO:0000313" key="4">
    <source>
        <dbReference type="EMBL" id="TMP31947.1"/>
    </source>
</evidence>
<keyword evidence="3" id="KW-0732">Signal</keyword>
<feature type="signal peptide" evidence="3">
    <location>
        <begin position="1"/>
        <end position="20"/>
    </location>
</feature>
<comment type="caution">
    <text evidence="4">The sequence shown here is derived from an EMBL/GenBank/DDBJ whole genome shotgun (WGS) entry which is preliminary data.</text>
</comment>
<proteinExistence type="predicted"/>
<dbReference type="EMBL" id="PNCI01000007">
    <property type="protein sequence ID" value="TMP31947.1"/>
    <property type="molecule type" value="Genomic_DNA"/>
</dbReference>
<accession>A0A5S3WSB2</accession>
<dbReference type="Proteomes" id="UP000310249">
    <property type="component" value="Unassembled WGS sequence"/>
</dbReference>
<protein>
    <submittedName>
        <fullName evidence="4">Uncharacterized protein</fullName>
    </submittedName>
</protein>
<evidence type="ECO:0000313" key="5">
    <source>
        <dbReference type="Proteomes" id="UP000310249"/>
    </source>
</evidence>
<sequence length="599" mass="65640">MFVKYILALFSAIFVCGVFAFDPSHRDPDRTQESRGLCQTGKYNEAWVNMATCKSNAEQAYAPKKNGDVSYKMFHYREAPDENQFHLWATAAGQVGCDPDNGCNWEAYEVRLGFYRPDEYIETRTCPPEDDPRFTRLYVDVNGDERCGLPNVDENCPMPSESDQLTFSADKRSRCFENPDGTICKYNPSQNGSFLISDHYNGQEWTQCGNDGPDKTEPEEPFNLPKLDDVEKNGRNQTGAPEQNEGDGSESGLEIDALNKINKNLAAVIDNQNSGYENMYKMLENIHLDNDDQFRLVEQSNEYLFRIQRANEKTIDNTKLIVDELRDKSAEEAVISSLDATRGTLEAQLDGVISAVEMTGEDQSEMVSLLGEVVDGVDALVVGVEDANAAILGVGETVGTIKTIIDTDDNGGGQPCTGPDCEPCTGPDCDPEPCVGADCEPEPCTGPDCEPCTGDDCEPEPCTGPDCEPCTGDDCEPEPCTGPDCEPCDSPDCLPDFGVFDPAKSASFWESSYPDGLPGIWSEKSELLSNTPAISFLDKFKFNTSGGAPSSPNWCFNLGRNMNFGCVELVVISPPVLAFIRICILITAVFTCRRIIFGG</sequence>
<keyword evidence="2" id="KW-0472">Membrane</keyword>
<organism evidence="4 5">
    <name type="scientific">Pseudoalteromonas rubra</name>
    <dbReference type="NCBI Taxonomy" id="43658"/>
    <lineage>
        <taxon>Bacteria</taxon>
        <taxon>Pseudomonadati</taxon>
        <taxon>Pseudomonadota</taxon>
        <taxon>Gammaproteobacteria</taxon>
        <taxon>Alteromonadales</taxon>
        <taxon>Pseudoalteromonadaceae</taxon>
        <taxon>Pseudoalteromonas</taxon>
    </lineage>
</organism>
<feature type="chain" id="PRO_5024280340" evidence="3">
    <location>
        <begin position="21"/>
        <end position="599"/>
    </location>
</feature>